<keyword evidence="1" id="KW-0812">Transmembrane</keyword>
<dbReference type="Proteomes" id="UP000008703">
    <property type="component" value="Chromosome"/>
</dbReference>
<keyword evidence="3" id="KW-1185">Reference proteome</keyword>
<evidence type="ECO:0000256" key="1">
    <source>
        <dbReference type="SAM" id="Phobius"/>
    </source>
</evidence>
<dbReference type="HOGENOM" id="CLU_216950_0_0_11"/>
<name>G2NWH3_STRV4</name>
<evidence type="ECO:0000313" key="2">
    <source>
        <dbReference type="EMBL" id="AEM86858.1"/>
    </source>
</evidence>
<dbReference type="EMBL" id="CP002994">
    <property type="protein sequence ID" value="AEM86858.1"/>
    <property type="molecule type" value="Genomic_DNA"/>
</dbReference>
<accession>G2NWH3</accession>
<sequence>MRHRRQDPAVRAALLAYRAVRLGLLLSVIPALLVLAIYLCIAGDPYR</sequence>
<dbReference type="AlphaFoldDB" id="G2NWH3"/>
<feature type="transmembrane region" description="Helical" evidence="1">
    <location>
        <begin position="20"/>
        <end position="41"/>
    </location>
</feature>
<organism evidence="2 3">
    <name type="scientific">Streptomyces violaceusniger (strain Tu 4113)</name>
    <dbReference type="NCBI Taxonomy" id="653045"/>
    <lineage>
        <taxon>Bacteria</taxon>
        <taxon>Bacillati</taxon>
        <taxon>Actinomycetota</taxon>
        <taxon>Actinomycetes</taxon>
        <taxon>Kitasatosporales</taxon>
        <taxon>Streptomycetaceae</taxon>
        <taxon>Streptomyces</taxon>
        <taxon>Streptomyces violaceusniger group</taxon>
    </lineage>
</organism>
<proteinExistence type="predicted"/>
<dbReference type="RefSeq" id="WP_014060330.1">
    <property type="nucleotide sequence ID" value="NC_015957.1"/>
</dbReference>
<evidence type="ECO:0000313" key="3">
    <source>
        <dbReference type="Proteomes" id="UP000008703"/>
    </source>
</evidence>
<dbReference type="KEGG" id="svl:Strvi_7507"/>
<reference evidence="2" key="1">
    <citation type="submission" date="2011-08" db="EMBL/GenBank/DDBJ databases">
        <title>Complete sequence of chromosome of Streptomyces violaceusniger Tu 4113.</title>
        <authorList>
            <consortium name="US DOE Joint Genome Institute"/>
            <person name="Lucas S."/>
            <person name="Han J."/>
            <person name="Lapidus A."/>
            <person name="Cheng J.-F."/>
            <person name="Goodwin L."/>
            <person name="Pitluck S."/>
            <person name="Peters L."/>
            <person name="Ivanova N."/>
            <person name="Daligault H."/>
            <person name="Detter J.C."/>
            <person name="Han C."/>
            <person name="Tapia R."/>
            <person name="Land M."/>
            <person name="Hauser L."/>
            <person name="Kyrpides N."/>
            <person name="Ivanova N."/>
            <person name="Pagani I."/>
            <person name="Hagen A."/>
            <person name="Katz L."/>
            <person name="Fiedler H.-P."/>
            <person name="Keasling J."/>
            <person name="Fortman J."/>
            <person name="Woyke T."/>
        </authorList>
    </citation>
    <scope>NUCLEOTIDE SEQUENCE [LARGE SCALE GENOMIC DNA]</scope>
    <source>
        <strain evidence="2">Tu 4113</strain>
    </source>
</reference>
<keyword evidence="1" id="KW-0472">Membrane</keyword>
<keyword evidence="1" id="KW-1133">Transmembrane helix</keyword>
<gene>
    <name evidence="2" type="ORF">Strvi_7507</name>
</gene>
<protein>
    <submittedName>
        <fullName evidence="2">Uncharacterized protein</fullName>
    </submittedName>
</protein>